<evidence type="ECO:0000313" key="1">
    <source>
        <dbReference type="EMBL" id="AZR72079.1"/>
    </source>
</evidence>
<dbReference type="InterPro" id="IPR011989">
    <property type="entry name" value="ARM-like"/>
</dbReference>
<keyword evidence="2" id="KW-1185">Reference proteome</keyword>
<gene>
    <name evidence="1" type="ORF">BBF96_00935</name>
</gene>
<reference evidence="1 2" key="1">
    <citation type="submission" date="2016-07" db="EMBL/GenBank/DDBJ databases">
        <title>Genome and transcriptome analysis of iron-reducing fermentative bacteria Anoxybacter fermentans.</title>
        <authorList>
            <person name="Zeng X."/>
            <person name="Shao Z."/>
        </authorList>
    </citation>
    <scope>NUCLEOTIDE SEQUENCE [LARGE SCALE GENOMIC DNA]</scope>
    <source>
        <strain evidence="1 2">DY22613</strain>
    </source>
</reference>
<accession>A0A3S9SUZ0</accession>
<organism evidence="1 2">
    <name type="scientific">Anoxybacter fermentans</name>
    <dbReference type="NCBI Taxonomy" id="1323375"/>
    <lineage>
        <taxon>Bacteria</taxon>
        <taxon>Bacillati</taxon>
        <taxon>Bacillota</taxon>
        <taxon>Clostridia</taxon>
        <taxon>Halanaerobiales</taxon>
        <taxon>Anoxybacter</taxon>
    </lineage>
</organism>
<dbReference type="InterPro" id="IPR016024">
    <property type="entry name" value="ARM-type_fold"/>
</dbReference>
<dbReference type="Proteomes" id="UP000267250">
    <property type="component" value="Chromosome"/>
</dbReference>
<protein>
    <submittedName>
        <fullName evidence="1">Uncharacterized protein</fullName>
    </submittedName>
</protein>
<dbReference type="SUPFAM" id="SSF48371">
    <property type="entry name" value="ARM repeat"/>
    <property type="match status" value="1"/>
</dbReference>
<dbReference type="KEGG" id="aft:BBF96_00935"/>
<dbReference type="AlphaFoldDB" id="A0A3S9SUZ0"/>
<proteinExistence type="predicted"/>
<dbReference type="EMBL" id="CP016379">
    <property type="protein sequence ID" value="AZR72079.1"/>
    <property type="molecule type" value="Genomic_DNA"/>
</dbReference>
<evidence type="ECO:0000313" key="2">
    <source>
        <dbReference type="Proteomes" id="UP000267250"/>
    </source>
</evidence>
<dbReference type="Gene3D" id="1.25.10.10">
    <property type="entry name" value="Leucine-rich Repeat Variant"/>
    <property type="match status" value="1"/>
</dbReference>
<dbReference type="OrthoDB" id="7051144at2"/>
<sequence>MGKSPFGKPQYILLSGIPEEVRSMRVKKRIMEWERKFGQVQSSSNIESGWIESPISRTKVEFMTDEQWLKAIEKYKTLKDKHPDDLKGGARELSRELEVQAHKHGQRFAKLVLHLPQDCYHGYYDAIIRGITKKETYKFDKKQDKIPPSESASFEDICSVIRYVSTLKGNPCAKEICEGVARLADYNWPEDILKYIVNCAVDPNNSIDNIIVEKSCEDIYINGINTVPGVAAITIARLLSENDNRFKIFKPAILHLINHHSAAVRSCAAACCSAMLKIDRDKALEYFLKLTDINDERLLATPKVKEFLYSAYHTHYNELKKIIKTMVKSRESKVAEIGTIVQIRSWLEYGKGEELTQICLNGSKTNRLELAKLFAKNYFEKKYFERVKEYLKNLFNDPSKEVRNAALQVFGKFGGSEVDQLKEILSICLKSPVFWDNPSVVLQALERCYSVDKISKEIFLLSDLMSTELTKNSRYLEKSLFLDVSVMIKLVLRLYDQGSYCSEIRSKCLDVIDQMLKARIGEVINELKDIER</sequence>
<name>A0A3S9SUZ0_9FIRM</name>